<dbReference type="NCBIfam" id="NF003381">
    <property type="entry name" value="PRK04460.1"/>
    <property type="match status" value="1"/>
</dbReference>
<evidence type="ECO:0000256" key="7">
    <source>
        <dbReference type="SAM" id="MobiDB-lite"/>
    </source>
</evidence>
<protein>
    <recommendedName>
        <fullName evidence="6">Putative nickel-responsive regulator</fullName>
    </recommendedName>
</protein>
<comment type="function">
    <text evidence="6">Transcriptional regulator.</text>
</comment>
<evidence type="ECO:0000256" key="2">
    <source>
        <dbReference type="ARBA" id="ARBA00022723"/>
    </source>
</evidence>
<dbReference type="InterPro" id="IPR013321">
    <property type="entry name" value="Arc_rbn_hlx_hlx"/>
</dbReference>
<dbReference type="Proteomes" id="UP001279660">
    <property type="component" value="Unassembled WGS sequence"/>
</dbReference>
<keyword evidence="1" id="KW-0533">Nickel</keyword>
<dbReference type="NCBIfam" id="NF002815">
    <property type="entry name" value="PRK02967.1"/>
    <property type="match status" value="1"/>
</dbReference>
<dbReference type="SUPFAM" id="SSF55021">
    <property type="entry name" value="ACT-like"/>
    <property type="match status" value="1"/>
</dbReference>
<dbReference type="InterPro" id="IPR045865">
    <property type="entry name" value="ACT-like_dom_sf"/>
</dbReference>
<keyword evidence="3 6" id="KW-0805">Transcription regulation</keyword>
<feature type="domain" description="Transcription factor NikR nickel binding C-terminal" evidence="8">
    <location>
        <begin position="51"/>
        <end position="126"/>
    </location>
</feature>
<evidence type="ECO:0000256" key="6">
    <source>
        <dbReference type="HAMAP-Rule" id="MF_00476"/>
    </source>
</evidence>
<feature type="compositionally biased region" description="Basic and acidic residues" evidence="7">
    <location>
        <begin position="132"/>
        <end position="141"/>
    </location>
</feature>
<organism evidence="9 10">
    <name type="scientific">Sphingomonas echinoides</name>
    <dbReference type="NCBI Taxonomy" id="59803"/>
    <lineage>
        <taxon>Bacteria</taxon>
        <taxon>Pseudomonadati</taxon>
        <taxon>Pseudomonadota</taxon>
        <taxon>Alphaproteobacteria</taxon>
        <taxon>Sphingomonadales</taxon>
        <taxon>Sphingomonadaceae</taxon>
        <taxon>Sphingomonas</taxon>
    </lineage>
</organism>
<evidence type="ECO:0000256" key="4">
    <source>
        <dbReference type="ARBA" id="ARBA00023125"/>
    </source>
</evidence>
<feature type="region of interest" description="Disordered" evidence="7">
    <location>
        <begin position="132"/>
        <end position="154"/>
    </location>
</feature>
<keyword evidence="10" id="KW-1185">Reference proteome</keyword>
<reference evidence="9 10" key="1">
    <citation type="submission" date="2023-11" db="EMBL/GenBank/DDBJ databases">
        <title>MicrobeMod: A computational toolkit for identifying prokaryotic methylation and restriction-modification with nanopore sequencing.</title>
        <authorList>
            <person name="Crits-Christoph A."/>
            <person name="Kang S.C."/>
            <person name="Lee H."/>
            <person name="Ostrov N."/>
        </authorList>
    </citation>
    <scope>NUCLEOTIDE SEQUENCE [LARGE SCALE GENOMIC DNA]</scope>
    <source>
        <strain evidence="9 10">ATCC 14820</strain>
    </source>
</reference>
<gene>
    <name evidence="9" type="primary">nikR</name>
    <name evidence="9" type="ORF">SIL82_17885</name>
</gene>
<dbReference type="Gene3D" id="3.30.70.1150">
    <property type="entry name" value="ACT-like. Chain A, domain 2"/>
    <property type="match status" value="1"/>
</dbReference>
<comment type="caution">
    <text evidence="6">Lacks conserved residue(s) required for the propagation of feature annotation.</text>
</comment>
<dbReference type="InterPro" id="IPR050192">
    <property type="entry name" value="CopG/NikR_regulator"/>
</dbReference>
<dbReference type="SUPFAM" id="SSF47598">
    <property type="entry name" value="Ribbon-helix-helix"/>
    <property type="match status" value="1"/>
</dbReference>
<evidence type="ECO:0000256" key="1">
    <source>
        <dbReference type="ARBA" id="ARBA00022596"/>
    </source>
</evidence>
<accession>A0ABU4PQP5</accession>
<dbReference type="InterPro" id="IPR014864">
    <property type="entry name" value="TF_NikR_Ni-bd_C"/>
</dbReference>
<dbReference type="InterPro" id="IPR027271">
    <property type="entry name" value="Acetolactate_synth/TF_NikR_C"/>
</dbReference>
<evidence type="ECO:0000256" key="5">
    <source>
        <dbReference type="ARBA" id="ARBA00023163"/>
    </source>
</evidence>
<sequence>MTVSLDLRIAPLFDAMLKEQGYQTRSEAVRDLVREAVETHHRNSTTEGECVANLAYVYSHSTRLLAQRLLDIKHQHHDLIVSSTQIILDHTSLFETVILKGPTLAVRALADLIRAERGVRFGSVNVVAVEPNGDHHTEGAHHHASKSHLSPLHG</sequence>
<dbReference type="CDD" id="cd22231">
    <property type="entry name" value="RHH_NikR_HicB-like"/>
    <property type="match status" value="1"/>
</dbReference>
<name>A0ABU4PQP5_9SPHN</name>
<dbReference type="InterPro" id="IPR010985">
    <property type="entry name" value="Ribbon_hlx_hlx"/>
</dbReference>
<evidence type="ECO:0000313" key="10">
    <source>
        <dbReference type="Proteomes" id="UP001279660"/>
    </source>
</evidence>
<evidence type="ECO:0000256" key="3">
    <source>
        <dbReference type="ARBA" id="ARBA00023015"/>
    </source>
</evidence>
<evidence type="ECO:0000259" key="8">
    <source>
        <dbReference type="Pfam" id="PF08753"/>
    </source>
</evidence>
<proteinExistence type="inferred from homology"/>
<dbReference type="InterPro" id="IPR022988">
    <property type="entry name" value="Ni_resp_reg_NikR"/>
</dbReference>
<comment type="caution">
    <text evidence="9">The sequence shown here is derived from an EMBL/GenBank/DDBJ whole genome shotgun (WGS) entry which is preliminary data.</text>
</comment>
<dbReference type="EMBL" id="JAWXXV010000001">
    <property type="protein sequence ID" value="MDX5986132.1"/>
    <property type="molecule type" value="Genomic_DNA"/>
</dbReference>
<keyword evidence="5 6" id="KW-0804">Transcription</keyword>
<dbReference type="PANTHER" id="PTHR34719">
    <property type="entry name" value="NICKEL-RESPONSIVE REGULATOR"/>
    <property type="match status" value="1"/>
</dbReference>
<dbReference type="Gene3D" id="1.10.1220.10">
    <property type="entry name" value="Met repressor-like"/>
    <property type="match status" value="1"/>
</dbReference>
<keyword evidence="2" id="KW-0479">Metal-binding</keyword>
<comment type="similarity">
    <text evidence="6">Belongs to the transcriptional regulatory CopG/NikR family.</text>
</comment>
<dbReference type="Pfam" id="PF08753">
    <property type="entry name" value="NikR_C"/>
    <property type="match status" value="1"/>
</dbReference>
<keyword evidence="4 6" id="KW-0238">DNA-binding</keyword>
<evidence type="ECO:0000313" key="9">
    <source>
        <dbReference type="EMBL" id="MDX5986132.1"/>
    </source>
</evidence>
<dbReference type="HAMAP" id="MF_00476">
    <property type="entry name" value="NikR"/>
    <property type="match status" value="1"/>
</dbReference>
<dbReference type="PANTHER" id="PTHR34719:SF2">
    <property type="entry name" value="NICKEL-RESPONSIVE REGULATOR"/>
    <property type="match status" value="1"/>
</dbReference>